<sequence>MEPDCVIIGIHGLANKPPIDEKTRWWRTAIAEGLASAGIDSSTTFCFAFVYWADLRYEIPLSEDANQEPYRPRADAERTPAARAEAATTVKDLLAPVYAGIDRIEEATGITLLDDVILEHRFDDLWHYHGERGFARQVRARLAERLRAFRDRRICLVAHSMGSVIAYDVLRTLEREDPALRVEHLVTAGSPMGLAKVKLKFAAEHGALRVPNNVSAWTNLADGDDVVSIMGALDADYAPSDGGVRVVDRRVVNDFRRLDGAVNHHKSYGYLRTREFAAIARRYTGAGGSDDAAG</sequence>
<protein>
    <submittedName>
        <fullName evidence="1">Uncharacterized protein</fullName>
    </submittedName>
</protein>
<dbReference type="EMBL" id="BPQO01000047">
    <property type="protein sequence ID" value="GJD92537.1"/>
    <property type="molecule type" value="Genomic_DNA"/>
</dbReference>
<dbReference type="RefSeq" id="WP_066918857.1">
    <property type="nucleotide sequence ID" value="NZ_BPQO01000047.1"/>
</dbReference>
<comment type="caution">
    <text evidence="1">The sequence shown here is derived from an EMBL/GenBank/DDBJ whole genome shotgun (WGS) entry which is preliminary data.</text>
</comment>
<organism evidence="1 2">
    <name type="scientific">Methylobacterium hispanicum</name>
    <dbReference type="NCBI Taxonomy" id="270350"/>
    <lineage>
        <taxon>Bacteria</taxon>
        <taxon>Pseudomonadati</taxon>
        <taxon>Pseudomonadota</taxon>
        <taxon>Alphaproteobacteria</taxon>
        <taxon>Hyphomicrobiales</taxon>
        <taxon>Methylobacteriaceae</taxon>
        <taxon>Methylobacterium</taxon>
    </lineage>
</organism>
<dbReference type="Gene3D" id="3.40.50.1820">
    <property type="entry name" value="alpha/beta hydrolase"/>
    <property type="match status" value="1"/>
</dbReference>
<dbReference type="AlphaFoldDB" id="A0AAV4ZWV4"/>
<keyword evidence="2" id="KW-1185">Reference proteome</keyword>
<name>A0AAV4ZWV4_9HYPH</name>
<gene>
    <name evidence="1" type="ORF">BHAOGJBA_6092</name>
</gene>
<dbReference type="Proteomes" id="UP001055247">
    <property type="component" value="Unassembled WGS sequence"/>
</dbReference>
<dbReference type="SUPFAM" id="SSF53474">
    <property type="entry name" value="alpha/beta-Hydrolases"/>
    <property type="match status" value="1"/>
</dbReference>
<accession>A0AAV4ZWV4</accession>
<reference evidence="1" key="2">
    <citation type="submission" date="2021-08" db="EMBL/GenBank/DDBJ databases">
        <authorList>
            <person name="Tani A."/>
            <person name="Ola A."/>
            <person name="Ogura Y."/>
            <person name="Katsura K."/>
            <person name="Hayashi T."/>
        </authorList>
    </citation>
    <scope>NUCLEOTIDE SEQUENCE</scope>
    <source>
        <strain evidence="1">DSM 16372</strain>
    </source>
</reference>
<evidence type="ECO:0000313" key="2">
    <source>
        <dbReference type="Proteomes" id="UP001055247"/>
    </source>
</evidence>
<evidence type="ECO:0000313" key="1">
    <source>
        <dbReference type="EMBL" id="GJD92537.1"/>
    </source>
</evidence>
<reference evidence="1" key="1">
    <citation type="journal article" date="2016" name="Front. Microbiol.">
        <title>Genome Sequence of the Piezophilic, Mesophilic Sulfate-Reducing Bacterium Desulfovibrio indicus J2T.</title>
        <authorList>
            <person name="Cao J."/>
            <person name="Maignien L."/>
            <person name="Shao Z."/>
            <person name="Alain K."/>
            <person name="Jebbar M."/>
        </authorList>
    </citation>
    <scope>NUCLEOTIDE SEQUENCE</scope>
    <source>
        <strain evidence="1">DSM 16372</strain>
    </source>
</reference>
<proteinExistence type="predicted"/>
<dbReference type="InterPro" id="IPR029058">
    <property type="entry name" value="AB_hydrolase_fold"/>
</dbReference>